<protein>
    <submittedName>
        <fullName evidence="1">Uncharacterized protein</fullName>
    </submittedName>
</protein>
<dbReference type="EMBL" id="BGZK01000192">
    <property type="protein sequence ID" value="GBP27306.1"/>
    <property type="molecule type" value="Genomic_DNA"/>
</dbReference>
<accession>A0A4C1UMT7</accession>
<comment type="caution">
    <text evidence="1">The sequence shown here is derived from an EMBL/GenBank/DDBJ whole genome shotgun (WGS) entry which is preliminary data.</text>
</comment>
<dbReference type="AlphaFoldDB" id="A0A4C1UMT7"/>
<sequence length="99" mass="10915">MTVQTMKNLKLVPQRVEYSTVAACFHLKDIAESLIFDAAAPCILFGQDNWGLIVWRSHDPACRLLDPNGLGSTRVLLQFITADKYDTAPMTVSGSSDNN</sequence>
<gene>
    <name evidence="1" type="ORF">EVAR_18777_1</name>
</gene>
<keyword evidence="2" id="KW-1185">Reference proteome</keyword>
<evidence type="ECO:0000313" key="1">
    <source>
        <dbReference type="EMBL" id="GBP27306.1"/>
    </source>
</evidence>
<dbReference type="OrthoDB" id="6434680at2759"/>
<name>A0A4C1UMT7_EUMVA</name>
<reference evidence="1 2" key="1">
    <citation type="journal article" date="2019" name="Commun. Biol.">
        <title>The bagworm genome reveals a unique fibroin gene that provides high tensile strength.</title>
        <authorList>
            <person name="Kono N."/>
            <person name="Nakamura H."/>
            <person name="Ohtoshi R."/>
            <person name="Tomita M."/>
            <person name="Numata K."/>
            <person name="Arakawa K."/>
        </authorList>
    </citation>
    <scope>NUCLEOTIDE SEQUENCE [LARGE SCALE GENOMIC DNA]</scope>
</reference>
<organism evidence="1 2">
    <name type="scientific">Eumeta variegata</name>
    <name type="common">Bagworm moth</name>
    <name type="synonym">Eumeta japonica</name>
    <dbReference type="NCBI Taxonomy" id="151549"/>
    <lineage>
        <taxon>Eukaryota</taxon>
        <taxon>Metazoa</taxon>
        <taxon>Ecdysozoa</taxon>
        <taxon>Arthropoda</taxon>
        <taxon>Hexapoda</taxon>
        <taxon>Insecta</taxon>
        <taxon>Pterygota</taxon>
        <taxon>Neoptera</taxon>
        <taxon>Endopterygota</taxon>
        <taxon>Lepidoptera</taxon>
        <taxon>Glossata</taxon>
        <taxon>Ditrysia</taxon>
        <taxon>Tineoidea</taxon>
        <taxon>Psychidae</taxon>
        <taxon>Oiketicinae</taxon>
        <taxon>Eumeta</taxon>
    </lineage>
</organism>
<dbReference type="Proteomes" id="UP000299102">
    <property type="component" value="Unassembled WGS sequence"/>
</dbReference>
<proteinExistence type="predicted"/>
<evidence type="ECO:0000313" key="2">
    <source>
        <dbReference type="Proteomes" id="UP000299102"/>
    </source>
</evidence>